<dbReference type="AlphaFoldDB" id="A0A2T9WSE2"/>
<evidence type="ECO:0000313" key="2">
    <source>
        <dbReference type="Proteomes" id="UP000245908"/>
    </source>
</evidence>
<proteinExistence type="predicted"/>
<protein>
    <submittedName>
        <fullName evidence="1">Uncharacterized protein</fullName>
    </submittedName>
</protein>
<accession>A0A2T9WSE2</accession>
<dbReference type="Proteomes" id="UP000245908">
    <property type="component" value="Unassembled WGS sequence"/>
</dbReference>
<organism evidence="1 2">
    <name type="scientific">Nanobsidianus stetteri</name>
    <dbReference type="NCBI Taxonomy" id="1294122"/>
    <lineage>
        <taxon>Archaea</taxon>
        <taxon>Nanobdellota</taxon>
        <taxon>Candidatus Nanoarchaeia</taxon>
        <taxon>Nanoarchaeales</taxon>
        <taxon>Nanopusillaceae</taxon>
        <taxon>Candidatus Nanobsidianus</taxon>
    </lineage>
</organism>
<comment type="caution">
    <text evidence="1">The sequence shown here is derived from an EMBL/GenBank/DDBJ whole genome shotgun (WGS) entry which is preliminary data.</text>
</comment>
<gene>
    <name evidence="1" type="ORF">DDW05_02340</name>
</gene>
<dbReference type="EMBL" id="QEFH01000018">
    <property type="protein sequence ID" value="PVU70763.1"/>
    <property type="molecule type" value="Genomic_DNA"/>
</dbReference>
<sequence>MRNYMSCLYEKSYDDYFQCIRNCVNSKNSFKGASYIIKTKSGTEAISKNLIFYKIYGHAILGHHNLLDLPENSYLIVLLEKEDDVIEYIKEIGKKRQDIYVFDYYLRTKIPESILLRNSKNPEDIKKLIEARVYGFKTKRDIEKLKKSLDKKLVDIFYAPLSLSLILLLKNPEYFPNIYYISKPYTISTPYVFEISLGSSDIIKEPVKLFNDDLNFLSIIEFEKYPTIEPYSLGLNYDFELDYENLNKFEIQIKFDEFRHRFYDSIVKTSKAISTLKFSPADIELYQIVMKNGKAIFIDIASGNIGSLSQKGLEKITVIAIKDIIEGIKESPLLKHCTKKENYVICNEKIKDSELSKILVSDIERYLFYNNRTDNLIKNIKIGDHRLDDIIIQYKDDEFEENREIVSRAIELYLRSHVN</sequence>
<name>A0A2T9WSE2_NANST</name>
<reference evidence="1 2" key="1">
    <citation type="journal article" date="2015" name="Appl. Environ. Microbiol.">
        <title>Nanoarchaeota, Their Sulfolobales Host, and Nanoarchaeota Virus Distribution across Yellowstone National Park Hot Springs.</title>
        <authorList>
            <person name="Munson-McGee J.H."/>
            <person name="Field E.K."/>
            <person name="Bateson M."/>
            <person name="Rooney C."/>
            <person name="Stepanauskas R."/>
            <person name="Young M.J."/>
        </authorList>
    </citation>
    <scope>NUCLEOTIDE SEQUENCE [LARGE SCALE GENOMIC DNA]</scope>
    <source>
        <strain evidence="1">SCGC AB-777_O03</strain>
    </source>
</reference>
<evidence type="ECO:0000313" key="1">
    <source>
        <dbReference type="EMBL" id="PVU70763.1"/>
    </source>
</evidence>